<comment type="caution">
    <text evidence="3">The sequence shown here is derived from an EMBL/GenBank/DDBJ whole genome shotgun (WGS) entry which is preliminary data.</text>
</comment>
<accession>A0A3C1KS87</accession>
<dbReference type="InterPro" id="IPR025902">
    <property type="entry name" value="LssY-like-C_dom"/>
</dbReference>
<feature type="domain" description="LssY-like C-terminal" evidence="2">
    <location>
        <begin position="158"/>
        <end position="331"/>
    </location>
</feature>
<proteinExistence type="predicted"/>
<dbReference type="EMBL" id="DMND01000227">
    <property type="protein sequence ID" value="HAN29373.1"/>
    <property type="molecule type" value="Genomic_DNA"/>
</dbReference>
<name>A0A3C1KS87_9GAMM</name>
<feature type="non-terminal residue" evidence="3">
    <location>
        <position position="1"/>
    </location>
</feature>
<reference evidence="3 4" key="1">
    <citation type="journal article" date="2018" name="Nat. Biotechnol.">
        <title>A standardized bacterial taxonomy based on genome phylogeny substantially revises the tree of life.</title>
        <authorList>
            <person name="Parks D.H."/>
            <person name="Chuvochina M."/>
            <person name="Waite D.W."/>
            <person name="Rinke C."/>
            <person name="Skarshewski A."/>
            <person name="Chaumeil P.A."/>
            <person name="Hugenholtz P."/>
        </authorList>
    </citation>
    <scope>NUCLEOTIDE SEQUENCE [LARGE SCALE GENOMIC DNA]</scope>
    <source>
        <strain evidence="3">UBA9158</strain>
    </source>
</reference>
<evidence type="ECO:0000313" key="3">
    <source>
        <dbReference type="EMBL" id="HAN29373.1"/>
    </source>
</evidence>
<dbReference type="AlphaFoldDB" id="A0A3C1KS87"/>
<feature type="region of interest" description="Disordered" evidence="1">
    <location>
        <begin position="358"/>
        <end position="383"/>
    </location>
</feature>
<organism evidence="3 4">
    <name type="scientific">Haliea salexigens</name>
    <dbReference type="NCBI Taxonomy" id="287487"/>
    <lineage>
        <taxon>Bacteria</taxon>
        <taxon>Pseudomonadati</taxon>
        <taxon>Pseudomonadota</taxon>
        <taxon>Gammaproteobacteria</taxon>
        <taxon>Cellvibrionales</taxon>
        <taxon>Halieaceae</taxon>
        <taxon>Haliea</taxon>
    </lineage>
</organism>
<feature type="compositionally biased region" description="Basic and acidic residues" evidence="1">
    <location>
        <begin position="369"/>
        <end position="383"/>
    </location>
</feature>
<dbReference type="Proteomes" id="UP000259273">
    <property type="component" value="Unassembled WGS sequence"/>
</dbReference>
<gene>
    <name evidence="3" type="ORF">DCP75_16945</name>
</gene>
<evidence type="ECO:0000256" key="1">
    <source>
        <dbReference type="SAM" id="MobiDB-lite"/>
    </source>
</evidence>
<evidence type="ECO:0000259" key="2">
    <source>
        <dbReference type="Pfam" id="PF14067"/>
    </source>
</evidence>
<dbReference type="Pfam" id="PF14067">
    <property type="entry name" value="LssY_C"/>
    <property type="match status" value="1"/>
</dbReference>
<sequence length="383" mass="42469">DFTFWHLRTALDMDIYSADEVARMFASQYRDTSLDGLRQHLRDESLRVRVPAQTETEGFVFVPKVYGGRYVDIRLLQDIYEVAVLREADTAATASDKMPVELEMRFEYTIPLPDGMFDFEGLNEAQQHANQKPAIVTREALRAALEGLSCCSADAAGDGNGDPLNIVIVASGENILHSLARAGWSFTHRITLKSVTTLVGAALSNKPYPVAPVSDLFLFGRKQDFALQRPRANITQRNHMRLWLAPFRYESKSVWVGQISRDIGIKLTSKSTTPTTHIIDPEVDLAREYLLQSLLSGGFVDMFGFVAGATAATPEDPAYNLVGDPYFSDGRRLVVFLSPHPKPYSAVRSLMWERSDGAISEGQSPAAADKTKSLHRADDALPQ</sequence>
<protein>
    <recommendedName>
        <fullName evidence="2">LssY-like C-terminal domain-containing protein</fullName>
    </recommendedName>
</protein>
<evidence type="ECO:0000313" key="4">
    <source>
        <dbReference type="Proteomes" id="UP000259273"/>
    </source>
</evidence>